<dbReference type="InterPro" id="IPR032508">
    <property type="entry name" value="FecR_C"/>
</dbReference>
<name>A0ABT8X4M2_9FLAO</name>
<protein>
    <submittedName>
        <fullName evidence="4">DUF4974 domain-containing protein</fullName>
    </submittedName>
</protein>
<dbReference type="Gene3D" id="2.60.120.1440">
    <property type="match status" value="1"/>
</dbReference>
<keyword evidence="5" id="KW-1185">Reference proteome</keyword>
<dbReference type="Pfam" id="PF16344">
    <property type="entry name" value="FecR_C"/>
    <property type="match status" value="1"/>
</dbReference>
<dbReference type="RefSeq" id="WP_303283570.1">
    <property type="nucleotide sequence ID" value="NZ_BAABCZ010000004.1"/>
</dbReference>
<proteinExistence type="predicted"/>
<accession>A0ABT8X4M2</accession>
<comment type="caution">
    <text evidence="4">The sequence shown here is derived from an EMBL/GenBank/DDBJ whole genome shotgun (WGS) entry which is preliminary data.</text>
</comment>
<evidence type="ECO:0000313" key="4">
    <source>
        <dbReference type="EMBL" id="MDO5988918.1"/>
    </source>
</evidence>
<keyword evidence="1" id="KW-1133">Transmembrane helix</keyword>
<dbReference type="InterPro" id="IPR012373">
    <property type="entry name" value="Ferrdict_sens_TM"/>
</dbReference>
<keyword evidence="1" id="KW-0812">Transmembrane</keyword>
<gene>
    <name evidence="4" type="ORF">Q4Q39_16025</name>
</gene>
<reference evidence="4" key="1">
    <citation type="submission" date="2023-07" db="EMBL/GenBank/DDBJ databases">
        <title>Two novel species in the genus Flavivirga.</title>
        <authorList>
            <person name="Kwon K."/>
        </authorList>
    </citation>
    <scope>NUCLEOTIDE SEQUENCE</scope>
    <source>
        <strain evidence="4">KACC 14157</strain>
    </source>
</reference>
<dbReference type="PIRSF" id="PIRSF018266">
    <property type="entry name" value="FecR"/>
    <property type="match status" value="1"/>
</dbReference>
<keyword evidence="1" id="KW-0472">Membrane</keyword>
<dbReference type="Proteomes" id="UP001176891">
    <property type="component" value="Unassembled WGS sequence"/>
</dbReference>
<evidence type="ECO:0000313" key="5">
    <source>
        <dbReference type="Proteomes" id="UP001176891"/>
    </source>
</evidence>
<feature type="domain" description="Protein FecR C-terminal" evidence="3">
    <location>
        <begin position="311"/>
        <end position="379"/>
    </location>
</feature>
<feature type="domain" description="FecR protein" evidence="2">
    <location>
        <begin position="174"/>
        <end position="268"/>
    </location>
</feature>
<evidence type="ECO:0000256" key="1">
    <source>
        <dbReference type="SAM" id="Phobius"/>
    </source>
</evidence>
<organism evidence="4 5">
    <name type="scientific">Flavivirga amylovorans</name>
    <dbReference type="NCBI Taxonomy" id="870486"/>
    <lineage>
        <taxon>Bacteria</taxon>
        <taxon>Pseudomonadati</taxon>
        <taxon>Bacteroidota</taxon>
        <taxon>Flavobacteriia</taxon>
        <taxon>Flavobacteriales</taxon>
        <taxon>Flavobacteriaceae</taxon>
        <taxon>Flavivirga</taxon>
    </lineage>
</organism>
<dbReference type="PANTHER" id="PTHR30273:SF2">
    <property type="entry name" value="PROTEIN FECR"/>
    <property type="match status" value="1"/>
</dbReference>
<dbReference type="PANTHER" id="PTHR30273">
    <property type="entry name" value="PERIPLASMIC SIGNAL SENSOR AND SIGMA FACTOR ACTIVATOR FECR-RELATED"/>
    <property type="match status" value="1"/>
</dbReference>
<dbReference type="Gene3D" id="3.55.50.30">
    <property type="match status" value="1"/>
</dbReference>
<dbReference type="EMBL" id="JAUOEM010000005">
    <property type="protein sequence ID" value="MDO5988918.1"/>
    <property type="molecule type" value="Genomic_DNA"/>
</dbReference>
<sequence>MEQNQIDALIVKFVENNISDDEFIVLKNWLEISNNKTYFDEYIKINYLININTPFNSESSLQEIKKHINLEPKNKRRTILKYVAVAASIAFLISLPFLINKSSVNNSSPEIVNSIIEVGTDKATLTLSDGTDIILEKGQNYTTNNASSDGEALIYKSSSKTKSELVYNYLTIPRGGQYFVKLSDGTQVWLNSESKLKYPINFIEGDTRTVELIYGEAYFDVSPSSANNNMAFKVLHHKQHVEVLGTEFNIKAYLDESIVYTTLVEGKVAIDNFSNKTILTPNQQSQIGLSRNIKITDVDVDDETSWKRGVFNFKNKSLKEIAIVLERWYDIDILFIDKSIKDRRFLGSIDKNQSIEDILSLIKMTGQINTYNIEGKIIILK</sequence>
<dbReference type="InterPro" id="IPR006860">
    <property type="entry name" value="FecR"/>
</dbReference>
<evidence type="ECO:0000259" key="3">
    <source>
        <dbReference type="Pfam" id="PF16344"/>
    </source>
</evidence>
<evidence type="ECO:0000259" key="2">
    <source>
        <dbReference type="Pfam" id="PF04773"/>
    </source>
</evidence>
<dbReference type="Pfam" id="PF04773">
    <property type="entry name" value="FecR"/>
    <property type="match status" value="1"/>
</dbReference>
<feature type="transmembrane region" description="Helical" evidence="1">
    <location>
        <begin position="79"/>
        <end position="99"/>
    </location>
</feature>